<dbReference type="Pfam" id="PF14292">
    <property type="entry name" value="SusE"/>
    <property type="match status" value="1"/>
</dbReference>
<reference evidence="4 5" key="1">
    <citation type="submission" date="2023-12" db="EMBL/GenBank/DDBJ databases">
        <title>Genome sequencing and assembly of bacterial species from a model synthetic community.</title>
        <authorList>
            <person name="Hogle S.L."/>
        </authorList>
    </citation>
    <scope>NUCLEOTIDE SEQUENCE [LARGE SCALE GENOMIC DNA]</scope>
    <source>
        <strain evidence="4 5">HAMBI_3031</strain>
    </source>
</reference>
<dbReference type="Pfam" id="PF22058">
    <property type="entry name" value="X25_BaPul_like"/>
    <property type="match status" value="1"/>
</dbReference>
<evidence type="ECO:0000313" key="5">
    <source>
        <dbReference type="Proteomes" id="UP001325680"/>
    </source>
</evidence>
<feature type="domain" description="Amylopullulanase X25" evidence="3">
    <location>
        <begin position="161"/>
        <end position="211"/>
    </location>
</feature>
<sequence length="341" mass="36174">MKKYFLRIVFFMFCAALLSSCDKSDTLAIATPGTAGTLSSSASTLVLQKSMEPDTVIALNWGIADYGYSSVVNQTLQLALKGTDFANPLLVNLNSRTTRLAYTGLDFNALLLRLNLPFGSSSDVDVRVASSISASIDPIYSNVVSLKVTPYPLVSWLYVPGAYQGWSPASADSLISATGNGIYQGTILFTPGNLEFKITPGKNWDGAYGDGGGGTLSTSGGNLAPPAGGNYPGSYQIIANLNSNTYSIKYNQWSIIGDASVGGWSTDTDMKYHNGDSTWSVITTLNASGKFKFRYNHDWGTNLGGSDGILSSGGADIAVPSSGTYLIKLDVPDLKYTITKQ</sequence>
<evidence type="ECO:0000256" key="1">
    <source>
        <dbReference type="SAM" id="SignalP"/>
    </source>
</evidence>
<evidence type="ECO:0000259" key="2">
    <source>
        <dbReference type="Pfam" id="PF14292"/>
    </source>
</evidence>
<gene>
    <name evidence="4" type="ORF">U0035_10490</name>
</gene>
<dbReference type="PROSITE" id="PS51257">
    <property type="entry name" value="PROKAR_LIPOPROTEIN"/>
    <property type="match status" value="1"/>
</dbReference>
<dbReference type="Proteomes" id="UP001325680">
    <property type="component" value="Chromosome"/>
</dbReference>
<dbReference type="CDD" id="cd12956">
    <property type="entry name" value="CBM_SusE-F_like"/>
    <property type="match status" value="1"/>
</dbReference>
<feature type="chain" id="PRO_5045152076" evidence="1">
    <location>
        <begin position="25"/>
        <end position="341"/>
    </location>
</feature>
<evidence type="ECO:0000259" key="3">
    <source>
        <dbReference type="Pfam" id="PF22058"/>
    </source>
</evidence>
<accession>A0ABZ0WCZ4</accession>
<keyword evidence="1" id="KW-0732">Signal</keyword>
<dbReference type="EMBL" id="CP139960">
    <property type="protein sequence ID" value="WQD40575.1"/>
    <property type="molecule type" value="Genomic_DNA"/>
</dbReference>
<dbReference type="CDD" id="cd12967">
    <property type="entry name" value="CBM_SusE-F_like_u1"/>
    <property type="match status" value="1"/>
</dbReference>
<dbReference type="RefSeq" id="WP_114789754.1">
    <property type="nucleotide sequence ID" value="NZ_CP139960.1"/>
</dbReference>
<proteinExistence type="predicted"/>
<organism evidence="4 5">
    <name type="scientific">Niabella yanshanensis</name>
    <dbReference type="NCBI Taxonomy" id="577386"/>
    <lineage>
        <taxon>Bacteria</taxon>
        <taxon>Pseudomonadati</taxon>
        <taxon>Bacteroidota</taxon>
        <taxon>Chitinophagia</taxon>
        <taxon>Chitinophagales</taxon>
        <taxon>Chitinophagaceae</taxon>
        <taxon>Niabella</taxon>
    </lineage>
</organism>
<name>A0ABZ0WCZ4_9BACT</name>
<dbReference type="InterPro" id="IPR025970">
    <property type="entry name" value="SusE"/>
</dbReference>
<dbReference type="Gene3D" id="2.60.40.3620">
    <property type="match status" value="2"/>
</dbReference>
<keyword evidence="5" id="KW-1185">Reference proteome</keyword>
<dbReference type="InterPro" id="IPR054409">
    <property type="entry name" value="X25_BaPul-like"/>
</dbReference>
<feature type="signal peptide" evidence="1">
    <location>
        <begin position="1"/>
        <end position="24"/>
    </location>
</feature>
<protein>
    <submittedName>
        <fullName evidence="4">SusE domain-containing protein</fullName>
    </submittedName>
</protein>
<evidence type="ECO:0000313" key="4">
    <source>
        <dbReference type="EMBL" id="WQD40575.1"/>
    </source>
</evidence>
<feature type="domain" description="SusE outer membrane protein" evidence="2">
    <location>
        <begin position="27"/>
        <end position="128"/>
    </location>
</feature>